<comment type="subcellular location">
    <subcellularLocation>
        <location evidence="1">Membrane</location>
        <topology evidence="1">Multi-pass membrane protein</topology>
    </subcellularLocation>
</comment>
<evidence type="ECO:0000313" key="9">
    <source>
        <dbReference type="Proteomes" id="UP001249851"/>
    </source>
</evidence>
<dbReference type="PANTHER" id="PTHR11819">
    <property type="entry name" value="SOLUTE CARRIER FAMILY 5"/>
    <property type="match status" value="1"/>
</dbReference>
<feature type="transmembrane region" description="Helical" evidence="7">
    <location>
        <begin position="12"/>
        <end position="32"/>
    </location>
</feature>
<dbReference type="InterPro" id="IPR001734">
    <property type="entry name" value="Na/solute_symporter"/>
</dbReference>
<feature type="transmembrane region" description="Helical" evidence="7">
    <location>
        <begin position="309"/>
        <end position="333"/>
    </location>
</feature>
<dbReference type="PROSITE" id="PS50283">
    <property type="entry name" value="NA_SOLUT_SYMP_3"/>
    <property type="match status" value="1"/>
</dbReference>
<keyword evidence="3 7" id="KW-0812">Transmembrane</keyword>
<dbReference type="Pfam" id="PF00474">
    <property type="entry name" value="SSF"/>
    <property type="match status" value="2"/>
</dbReference>
<dbReference type="GO" id="GO:0005412">
    <property type="term" value="F:D-glucose:sodium symporter activity"/>
    <property type="evidence" value="ECO:0007669"/>
    <property type="project" value="TreeGrafter"/>
</dbReference>
<gene>
    <name evidence="8" type="ORF">P5673_024711</name>
</gene>
<evidence type="ECO:0000256" key="4">
    <source>
        <dbReference type="ARBA" id="ARBA00022989"/>
    </source>
</evidence>
<dbReference type="EMBL" id="JARQWQ010000073">
    <property type="protein sequence ID" value="KAK2553999.1"/>
    <property type="molecule type" value="Genomic_DNA"/>
</dbReference>
<feature type="transmembrane region" description="Helical" evidence="7">
    <location>
        <begin position="386"/>
        <end position="406"/>
    </location>
</feature>
<keyword evidence="5 7" id="KW-0472">Membrane</keyword>
<reference evidence="8" key="1">
    <citation type="journal article" date="2023" name="G3 (Bethesda)">
        <title>Whole genome assembly and annotation of the endangered Caribbean coral Acropora cervicornis.</title>
        <authorList>
            <person name="Selwyn J.D."/>
            <person name="Vollmer S.V."/>
        </authorList>
    </citation>
    <scope>NUCLEOTIDE SEQUENCE</scope>
    <source>
        <strain evidence="8">K2</strain>
    </source>
</reference>
<sequence length="412" mass="45360">MSLDQSSKSLHVADWVIIAVYFLGCLVVGLWSKFRKTRLSDETAETYFLAGRSMMWWAVGPSLFASNIGSEHFVGLAGSGAATGIGVVSYEWQACWILLLLGWVFVPIYLRSRVFTMPEFLQKRFQSQWIRTYLTAVALISYVFTKTSVDIYAGSVFLYEAVGWNIYISAACILAITAVYTLLGFVKVGGYDALWEGYGSAVGKSVLIGAQTMVANSTNSTMVNGTMGNGTMGNGTMGNTNLSSGLEACFKLTPEWGHMFRPIDDPDYPWLGLWTTLPIMGVWYWCTDQVIVQRVIGAKTNVQAKAGSILAGFLKILPIFIMVMPGMIARVLFPDSIACPDPESCLKHCGNEWGCTNNAYPNSSTIFTVDVWLRFRPQAGEREQLIVGRVVVVLLVVVSICWLPIIQGKGEL</sequence>
<evidence type="ECO:0000256" key="2">
    <source>
        <dbReference type="ARBA" id="ARBA00006434"/>
    </source>
</evidence>
<dbReference type="PANTHER" id="PTHR11819:SF195">
    <property type="entry name" value="SODIUM_GLUCOSE COTRANSPORTER 4"/>
    <property type="match status" value="1"/>
</dbReference>
<feature type="transmembrane region" description="Helical" evidence="7">
    <location>
        <begin position="53"/>
        <end position="70"/>
    </location>
</feature>
<accession>A0AAD9UXV3</accession>
<feature type="transmembrane region" description="Helical" evidence="7">
    <location>
        <begin position="130"/>
        <end position="152"/>
    </location>
</feature>
<dbReference type="Proteomes" id="UP001249851">
    <property type="component" value="Unassembled WGS sequence"/>
</dbReference>
<comment type="similarity">
    <text evidence="2 6">Belongs to the sodium:solute symporter (SSF) (TC 2.A.21) family.</text>
</comment>
<dbReference type="InterPro" id="IPR038377">
    <property type="entry name" value="Na/Glc_symporter_sf"/>
</dbReference>
<evidence type="ECO:0000256" key="7">
    <source>
        <dbReference type="SAM" id="Phobius"/>
    </source>
</evidence>
<comment type="caution">
    <text evidence="8">The sequence shown here is derived from an EMBL/GenBank/DDBJ whole genome shotgun (WGS) entry which is preliminary data.</text>
</comment>
<keyword evidence="4 7" id="KW-1133">Transmembrane helix</keyword>
<dbReference type="NCBIfam" id="TIGR00813">
    <property type="entry name" value="sss"/>
    <property type="match status" value="1"/>
</dbReference>
<evidence type="ECO:0000256" key="3">
    <source>
        <dbReference type="ARBA" id="ARBA00022692"/>
    </source>
</evidence>
<evidence type="ECO:0000256" key="6">
    <source>
        <dbReference type="RuleBase" id="RU362091"/>
    </source>
</evidence>
<dbReference type="Gene3D" id="1.20.1730.10">
    <property type="entry name" value="Sodium/glucose cotransporter"/>
    <property type="match status" value="1"/>
</dbReference>
<feature type="transmembrane region" description="Helical" evidence="7">
    <location>
        <begin position="164"/>
        <end position="186"/>
    </location>
</feature>
<evidence type="ECO:0000256" key="1">
    <source>
        <dbReference type="ARBA" id="ARBA00004141"/>
    </source>
</evidence>
<feature type="transmembrane region" description="Helical" evidence="7">
    <location>
        <begin position="90"/>
        <end position="110"/>
    </location>
</feature>
<proteinExistence type="inferred from homology"/>
<evidence type="ECO:0000313" key="8">
    <source>
        <dbReference type="EMBL" id="KAK2553999.1"/>
    </source>
</evidence>
<dbReference type="AlphaFoldDB" id="A0AAD9UXV3"/>
<keyword evidence="9" id="KW-1185">Reference proteome</keyword>
<organism evidence="8 9">
    <name type="scientific">Acropora cervicornis</name>
    <name type="common">Staghorn coral</name>
    <dbReference type="NCBI Taxonomy" id="6130"/>
    <lineage>
        <taxon>Eukaryota</taxon>
        <taxon>Metazoa</taxon>
        <taxon>Cnidaria</taxon>
        <taxon>Anthozoa</taxon>
        <taxon>Hexacorallia</taxon>
        <taxon>Scleractinia</taxon>
        <taxon>Astrocoeniina</taxon>
        <taxon>Acroporidae</taxon>
        <taxon>Acropora</taxon>
    </lineage>
</organism>
<name>A0AAD9UXV3_ACRCE</name>
<reference evidence="8" key="2">
    <citation type="journal article" date="2023" name="Science">
        <title>Genomic signatures of disease resistance in endangered staghorn corals.</title>
        <authorList>
            <person name="Vollmer S.V."/>
            <person name="Selwyn J.D."/>
            <person name="Despard B.A."/>
            <person name="Roesel C.L."/>
        </authorList>
    </citation>
    <scope>NUCLEOTIDE SEQUENCE</scope>
    <source>
        <strain evidence="8">K2</strain>
    </source>
</reference>
<protein>
    <submittedName>
        <fullName evidence="8">Sodium/glucose cotransporter 2</fullName>
    </submittedName>
</protein>
<dbReference type="GO" id="GO:0005886">
    <property type="term" value="C:plasma membrane"/>
    <property type="evidence" value="ECO:0007669"/>
    <property type="project" value="TreeGrafter"/>
</dbReference>
<evidence type="ECO:0000256" key="5">
    <source>
        <dbReference type="ARBA" id="ARBA00023136"/>
    </source>
</evidence>